<accession>A0A383AFY7</accession>
<organism evidence="1">
    <name type="scientific">marine metagenome</name>
    <dbReference type="NCBI Taxonomy" id="408172"/>
    <lineage>
        <taxon>unclassified sequences</taxon>
        <taxon>metagenomes</taxon>
        <taxon>ecological metagenomes</taxon>
    </lineage>
</organism>
<proteinExistence type="predicted"/>
<name>A0A383AFY7_9ZZZZ</name>
<dbReference type="AlphaFoldDB" id="A0A383AFY7"/>
<evidence type="ECO:0000313" key="1">
    <source>
        <dbReference type="EMBL" id="SVE05998.1"/>
    </source>
</evidence>
<reference evidence="1" key="1">
    <citation type="submission" date="2018-05" db="EMBL/GenBank/DDBJ databases">
        <authorList>
            <person name="Lanie J.A."/>
            <person name="Ng W.-L."/>
            <person name="Kazmierczak K.M."/>
            <person name="Andrzejewski T.M."/>
            <person name="Davidsen T.M."/>
            <person name="Wayne K.J."/>
            <person name="Tettelin H."/>
            <person name="Glass J.I."/>
            <person name="Rusch D."/>
            <person name="Podicherti R."/>
            <person name="Tsui H.-C.T."/>
            <person name="Winkler M.E."/>
        </authorList>
    </citation>
    <scope>NUCLEOTIDE SEQUENCE</scope>
</reference>
<feature type="non-terminal residue" evidence="1">
    <location>
        <position position="1"/>
    </location>
</feature>
<dbReference type="EMBL" id="UINC01191379">
    <property type="protein sequence ID" value="SVE05998.1"/>
    <property type="molecule type" value="Genomic_DNA"/>
</dbReference>
<protein>
    <submittedName>
        <fullName evidence="1">Uncharacterized protein</fullName>
    </submittedName>
</protein>
<gene>
    <name evidence="1" type="ORF">METZ01_LOCUS458852</name>
</gene>
<sequence length="100" mass="11468">KVRALEDPGLRRKMDPVLQSWVATMIRDYRQEARKALDKAIGLEREGDKLKSDSGLKYTKAIDAFEKVAKDYPFKDIVVEANRHSGEILRKMTGFGKKPF</sequence>